<keyword evidence="3" id="KW-1185">Reference proteome</keyword>
<sequence>MAPFILSFVNIPSLDLQSREEVLLVSEPCLSFCFEYYNYTFEIVLCGMLVWPGVSCKLK</sequence>
<dbReference type="EMBL" id="JANAVB010000197">
    <property type="protein sequence ID" value="KAJ6853973.1"/>
    <property type="molecule type" value="Genomic_DNA"/>
</dbReference>
<name>A0AAX6ILW5_IRIPA</name>
<evidence type="ECO:0000313" key="1">
    <source>
        <dbReference type="EMBL" id="KAJ6819088.1"/>
    </source>
</evidence>
<evidence type="ECO:0000313" key="2">
    <source>
        <dbReference type="EMBL" id="KAJ6853973.1"/>
    </source>
</evidence>
<organism evidence="2 3">
    <name type="scientific">Iris pallida</name>
    <name type="common">Sweet iris</name>
    <dbReference type="NCBI Taxonomy" id="29817"/>
    <lineage>
        <taxon>Eukaryota</taxon>
        <taxon>Viridiplantae</taxon>
        <taxon>Streptophyta</taxon>
        <taxon>Embryophyta</taxon>
        <taxon>Tracheophyta</taxon>
        <taxon>Spermatophyta</taxon>
        <taxon>Magnoliopsida</taxon>
        <taxon>Liliopsida</taxon>
        <taxon>Asparagales</taxon>
        <taxon>Iridaceae</taxon>
        <taxon>Iridoideae</taxon>
        <taxon>Irideae</taxon>
        <taxon>Iris</taxon>
    </lineage>
</organism>
<protein>
    <submittedName>
        <fullName evidence="2">Uncharacterized protein</fullName>
    </submittedName>
</protein>
<comment type="caution">
    <text evidence="2">The sequence shown here is derived from an EMBL/GenBank/DDBJ whole genome shotgun (WGS) entry which is preliminary data.</text>
</comment>
<proteinExistence type="predicted"/>
<evidence type="ECO:0000313" key="3">
    <source>
        <dbReference type="Proteomes" id="UP001140949"/>
    </source>
</evidence>
<reference evidence="2" key="2">
    <citation type="submission" date="2023-04" db="EMBL/GenBank/DDBJ databases">
        <authorList>
            <person name="Bruccoleri R.E."/>
            <person name="Oakeley E.J."/>
            <person name="Faust A.-M."/>
            <person name="Dessus-Babus S."/>
            <person name="Altorfer M."/>
            <person name="Burckhardt D."/>
            <person name="Oertli M."/>
            <person name="Naumann U."/>
            <person name="Petersen F."/>
            <person name="Wong J."/>
        </authorList>
    </citation>
    <scope>NUCLEOTIDE SEQUENCE</scope>
    <source>
        <strain evidence="2">GSM-AAB239-AS_SAM_17_03QT</strain>
        <tissue evidence="2">Leaf</tissue>
    </source>
</reference>
<dbReference type="AlphaFoldDB" id="A0AAX6ILW5"/>
<gene>
    <name evidence="2" type="ORF">M6B38_100405</name>
    <name evidence="1" type="ORF">M6B38_403670</name>
</gene>
<dbReference type="EMBL" id="JANAVB010026600">
    <property type="protein sequence ID" value="KAJ6819088.1"/>
    <property type="molecule type" value="Genomic_DNA"/>
</dbReference>
<accession>A0AAX6ILW5</accession>
<reference evidence="2" key="1">
    <citation type="journal article" date="2023" name="GigaByte">
        <title>Genome assembly of the bearded iris, Iris pallida Lam.</title>
        <authorList>
            <person name="Bruccoleri R.E."/>
            <person name="Oakeley E.J."/>
            <person name="Faust A.M.E."/>
            <person name="Altorfer M."/>
            <person name="Dessus-Babus S."/>
            <person name="Burckhardt D."/>
            <person name="Oertli M."/>
            <person name="Naumann U."/>
            <person name="Petersen F."/>
            <person name="Wong J."/>
        </authorList>
    </citation>
    <scope>NUCLEOTIDE SEQUENCE</scope>
    <source>
        <strain evidence="2">GSM-AAB239-AS_SAM_17_03QT</strain>
    </source>
</reference>
<dbReference type="Proteomes" id="UP001140949">
    <property type="component" value="Unassembled WGS sequence"/>
</dbReference>